<dbReference type="PANTHER" id="PTHR43283">
    <property type="entry name" value="BETA-LACTAMASE-RELATED"/>
    <property type="match status" value="1"/>
</dbReference>
<dbReference type="InterPro" id="IPR050789">
    <property type="entry name" value="Diverse_Enzym_Activities"/>
</dbReference>
<dbReference type="Proteomes" id="UP000823636">
    <property type="component" value="Unassembled WGS sequence"/>
</dbReference>
<feature type="domain" description="Beta-lactamase-related" evidence="1">
    <location>
        <begin position="80"/>
        <end position="355"/>
    </location>
</feature>
<dbReference type="AlphaFoldDB" id="A0A9D9E1J6"/>
<dbReference type="InterPro" id="IPR001466">
    <property type="entry name" value="Beta-lactam-related"/>
</dbReference>
<dbReference type="Gene3D" id="3.40.710.10">
    <property type="entry name" value="DD-peptidase/beta-lactamase superfamily"/>
    <property type="match status" value="1"/>
</dbReference>
<gene>
    <name evidence="2" type="ORF">IAC54_02845</name>
</gene>
<dbReference type="SUPFAM" id="SSF56601">
    <property type="entry name" value="beta-lactamase/transpeptidase-like"/>
    <property type="match status" value="1"/>
</dbReference>
<comment type="caution">
    <text evidence="2">The sequence shown here is derived from an EMBL/GenBank/DDBJ whole genome shotgun (WGS) entry which is preliminary data.</text>
</comment>
<accession>A0A9D9E1J6</accession>
<keyword evidence="2" id="KW-0378">Hydrolase</keyword>
<reference evidence="2" key="2">
    <citation type="journal article" date="2021" name="PeerJ">
        <title>Extensive microbial diversity within the chicken gut microbiome revealed by metagenomics and culture.</title>
        <authorList>
            <person name="Gilroy R."/>
            <person name="Ravi A."/>
            <person name="Getino M."/>
            <person name="Pursley I."/>
            <person name="Horton D.L."/>
            <person name="Alikhan N.F."/>
            <person name="Baker D."/>
            <person name="Gharbi K."/>
            <person name="Hall N."/>
            <person name="Watson M."/>
            <person name="Adriaenssens E.M."/>
            <person name="Foster-Nyarko E."/>
            <person name="Jarju S."/>
            <person name="Secka A."/>
            <person name="Antonio M."/>
            <person name="Oren A."/>
            <person name="Chaudhuri R.R."/>
            <person name="La Ragione R."/>
            <person name="Hildebrand F."/>
            <person name="Pallen M.J."/>
        </authorList>
    </citation>
    <scope>NUCLEOTIDE SEQUENCE</scope>
    <source>
        <strain evidence="2">G3-4614</strain>
    </source>
</reference>
<evidence type="ECO:0000313" key="2">
    <source>
        <dbReference type="EMBL" id="MBO8437822.1"/>
    </source>
</evidence>
<evidence type="ECO:0000259" key="1">
    <source>
        <dbReference type="Pfam" id="PF00144"/>
    </source>
</evidence>
<dbReference type="GO" id="GO:0016787">
    <property type="term" value="F:hydrolase activity"/>
    <property type="evidence" value="ECO:0007669"/>
    <property type="project" value="UniProtKB-KW"/>
</dbReference>
<proteinExistence type="predicted"/>
<dbReference type="PANTHER" id="PTHR43283:SF7">
    <property type="entry name" value="BETA-LACTAMASE-RELATED DOMAIN-CONTAINING PROTEIN"/>
    <property type="match status" value="1"/>
</dbReference>
<evidence type="ECO:0000313" key="3">
    <source>
        <dbReference type="Proteomes" id="UP000823636"/>
    </source>
</evidence>
<dbReference type="InterPro" id="IPR012338">
    <property type="entry name" value="Beta-lactam/transpept-like"/>
</dbReference>
<sequence>MKKTITIISAAVLLLTIIYFSLPQYARKALIYLYPDIDDLALFCHTTVNAPDTCWEWKISERYGTVFPDSADEAYLREKRSVAYLLIQHDSIIYEGYWDDREPSRTSNIFSATKSIVSLLTGIALDEGKISSLDDPVSKYIPSYNKGLQSKVTIRNLLTMSGSMDWDESYASLFSATTHGYYGNDLYKFITNLEVTSEPGVQYTYRSGETQLLAFVVEAATGETISSYAERKLWKPIMPSDNAYWLLDKEDGDEKAFCCFHTTARDAARFGRLMLHKGEWNGRRIISEKYMQEAMTPASYLKDQWGKDSLDYYGFLIWIMNYKGERLPLFKGMLGQYIIAIPEKDAIVVRLGHKRSDKYIRETTEDNYRYVDMAMKMLE</sequence>
<organism evidence="2 3">
    <name type="scientific">Candidatus Caccoplasma merdipullorum</name>
    <dbReference type="NCBI Taxonomy" id="2840718"/>
    <lineage>
        <taxon>Bacteria</taxon>
        <taxon>Pseudomonadati</taxon>
        <taxon>Bacteroidota</taxon>
        <taxon>Bacteroidia</taxon>
        <taxon>Bacteroidales</taxon>
        <taxon>Bacteroidaceae</taxon>
        <taxon>Bacteroidaceae incertae sedis</taxon>
        <taxon>Candidatus Caccoplasma</taxon>
    </lineage>
</organism>
<reference evidence="2" key="1">
    <citation type="submission" date="2020-10" db="EMBL/GenBank/DDBJ databases">
        <authorList>
            <person name="Gilroy R."/>
        </authorList>
    </citation>
    <scope>NUCLEOTIDE SEQUENCE</scope>
    <source>
        <strain evidence="2">G3-4614</strain>
    </source>
</reference>
<dbReference type="Pfam" id="PF00144">
    <property type="entry name" value="Beta-lactamase"/>
    <property type="match status" value="1"/>
</dbReference>
<name>A0A9D9E1J6_9BACT</name>
<protein>
    <submittedName>
        <fullName evidence="2">Serine hydrolase</fullName>
    </submittedName>
</protein>
<dbReference type="EMBL" id="JADIMW010000027">
    <property type="protein sequence ID" value="MBO8437822.1"/>
    <property type="molecule type" value="Genomic_DNA"/>
</dbReference>